<dbReference type="Gene3D" id="1.25.40.10">
    <property type="entry name" value="Tetratricopeptide repeat domain"/>
    <property type="match status" value="1"/>
</dbReference>
<protein>
    <recommendedName>
        <fullName evidence="3">Sel1 repeat family protein</fullName>
    </recommendedName>
</protein>
<evidence type="ECO:0008006" key="3">
    <source>
        <dbReference type="Google" id="ProtNLM"/>
    </source>
</evidence>
<keyword evidence="2" id="KW-1185">Reference proteome</keyword>
<dbReference type="PANTHER" id="PTHR43628">
    <property type="entry name" value="ACTIVATOR OF C KINASE PROTEIN 1-RELATED"/>
    <property type="match status" value="1"/>
</dbReference>
<dbReference type="SUPFAM" id="SSF81901">
    <property type="entry name" value="HCP-like"/>
    <property type="match status" value="1"/>
</dbReference>
<dbReference type="PANTHER" id="PTHR43628:SF1">
    <property type="entry name" value="CHITIN SYNTHASE REGULATORY FACTOR 2-RELATED"/>
    <property type="match status" value="1"/>
</dbReference>
<dbReference type="InterPro" id="IPR052945">
    <property type="entry name" value="Mitotic_Regulator"/>
</dbReference>
<name>A0ABP8V2Y4_9GAMM</name>
<dbReference type="InterPro" id="IPR006597">
    <property type="entry name" value="Sel1-like"/>
</dbReference>
<reference evidence="2" key="1">
    <citation type="journal article" date="2019" name="Int. J. Syst. Evol. Microbiol.">
        <title>The Global Catalogue of Microorganisms (GCM) 10K type strain sequencing project: providing services to taxonomists for standard genome sequencing and annotation.</title>
        <authorList>
            <consortium name="The Broad Institute Genomics Platform"/>
            <consortium name="The Broad Institute Genome Sequencing Center for Infectious Disease"/>
            <person name="Wu L."/>
            <person name="Ma J."/>
        </authorList>
    </citation>
    <scope>NUCLEOTIDE SEQUENCE [LARGE SCALE GENOMIC DNA]</scope>
    <source>
        <strain evidence="2">JCM 17805</strain>
    </source>
</reference>
<evidence type="ECO:0000313" key="2">
    <source>
        <dbReference type="Proteomes" id="UP001500604"/>
    </source>
</evidence>
<gene>
    <name evidence="1" type="ORF">GCM10023116_18700</name>
</gene>
<proteinExistence type="predicted"/>
<dbReference type="SMART" id="SM00671">
    <property type="entry name" value="SEL1"/>
    <property type="match status" value="2"/>
</dbReference>
<accession>A0ABP8V2Y4</accession>
<organism evidence="1 2">
    <name type="scientific">Kistimonas scapharcae</name>
    <dbReference type="NCBI Taxonomy" id="1036133"/>
    <lineage>
        <taxon>Bacteria</taxon>
        <taxon>Pseudomonadati</taxon>
        <taxon>Pseudomonadota</taxon>
        <taxon>Gammaproteobacteria</taxon>
        <taxon>Oceanospirillales</taxon>
        <taxon>Endozoicomonadaceae</taxon>
        <taxon>Kistimonas</taxon>
    </lineage>
</organism>
<dbReference type="EMBL" id="BAABFL010000147">
    <property type="protein sequence ID" value="GAA4649596.1"/>
    <property type="molecule type" value="Genomic_DNA"/>
</dbReference>
<sequence length="144" mass="16547">MYSGDSYKESFSVLDKIIKDLKEYSPRIGFSVEGAFHRSEDALTEKPKTPYELYKQGADKGDKIAQYNLARLYENGNGVIKDYQKAFYWYEKSASQGFALAQYNFAHMYDIGKGIPQNFKKAAYWYEKAAKQNYLLITTVAQPA</sequence>
<evidence type="ECO:0000313" key="1">
    <source>
        <dbReference type="EMBL" id="GAA4649596.1"/>
    </source>
</evidence>
<dbReference type="RefSeq" id="WP_345195497.1">
    <property type="nucleotide sequence ID" value="NZ_BAABFL010000147.1"/>
</dbReference>
<dbReference type="InterPro" id="IPR011990">
    <property type="entry name" value="TPR-like_helical_dom_sf"/>
</dbReference>
<comment type="caution">
    <text evidence="1">The sequence shown here is derived from an EMBL/GenBank/DDBJ whole genome shotgun (WGS) entry which is preliminary data.</text>
</comment>
<dbReference type="Pfam" id="PF08238">
    <property type="entry name" value="Sel1"/>
    <property type="match status" value="2"/>
</dbReference>
<dbReference type="Proteomes" id="UP001500604">
    <property type="component" value="Unassembled WGS sequence"/>
</dbReference>